<dbReference type="Proteomes" id="UP000271624">
    <property type="component" value="Unassembled WGS sequence"/>
</dbReference>
<comment type="subcellular location">
    <subcellularLocation>
        <location evidence="7">Cell inner membrane</location>
    </subcellularLocation>
    <subcellularLocation>
        <location evidence="1">Membrane</location>
    </subcellularLocation>
</comment>
<evidence type="ECO:0000256" key="7">
    <source>
        <dbReference type="PIRNR" id="PIRNR001217"/>
    </source>
</evidence>
<reference evidence="11" key="2">
    <citation type="journal article" date="2019" name="Genome Biol. Evol.">
        <title>Day and night: Metabolic profiles and evolutionary relationships of six axenic non-marine cyanobacteria.</title>
        <authorList>
            <person name="Will S.E."/>
            <person name="Henke P."/>
            <person name="Boedeker C."/>
            <person name="Huang S."/>
            <person name="Brinkmann H."/>
            <person name="Rohde M."/>
            <person name="Jarek M."/>
            <person name="Friedl T."/>
            <person name="Seufert S."/>
            <person name="Schumacher M."/>
            <person name="Overmann J."/>
            <person name="Neumann-Schaal M."/>
            <person name="Petersen J."/>
        </authorList>
    </citation>
    <scope>NUCLEOTIDE SEQUENCE [LARGE SCALE GENOMIC DNA]</scope>
    <source>
        <strain evidence="11">PCC 7102</strain>
    </source>
</reference>
<name>A0A3S1IJY7_9CYAN</name>
<accession>A0A3S1IJY7</accession>
<keyword evidence="5" id="KW-0720">Serine protease</keyword>
<dbReference type="PANTHER" id="PTHR33209">
    <property type="entry name" value="PROTEASE 4"/>
    <property type="match status" value="1"/>
</dbReference>
<dbReference type="Gene3D" id="3.90.226.10">
    <property type="entry name" value="2-enoyl-CoA Hydratase, Chain A, domain 1"/>
    <property type="match status" value="4"/>
</dbReference>
<dbReference type="PIRSF" id="PIRSF001217">
    <property type="entry name" value="Protease_4_SppA"/>
    <property type="match status" value="1"/>
</dbReference>
<feature type="domain" description="Peptidase S49" evidence="10">
    <location>
        <begin position="384"/>
        <end position="534"/>
    </location>
</feature>
<dbReference type="NCBIfam" id="TIGR00706">
    <property type="entry name" value="SppA_dom"/>
    <property type="match status" value="1"/>
</dbReference>
<dbReference type="AlphaFoldDB" id="A0A3S1IJY7"/>
<dbReference type="Pfam" id="PF01343">
    <property type="entry name" value="Peptidase_S49"/>
    <property type="match status" value="2"/>
</dbReference>
<feature type="active site" description="Proton donor/acceptor" evidence="8">
    <location>
        <position position="201"/>
    </location>
</feature>
<keyword evidence="3 7" id="KW-0645">Protease</keyword>
<evidence type="ECO:0000256" key="4">
    <source>
        <dbReference type="ARBA" id="ARBA00022801"/>
    </source>
</evidence>
<feature type="active site" description="Nucleophile" evidence="8">
    <location>
        <position position="400"/>
    </location>
</feature>
<keyword evidence="4 7" id="KW-0378">Hydrolase</keyword>
<feature type="domain" description="Peptidase S49" evidence="10">
    <location>
        <begin position="133"/>
        <end position="285"/>
    </location>
</feature>
<dbReference type="EC" id="3.4.21.-" evidence="7"/>
<keyword evidence="7" id="KW-1003">Cell membrane</keyword>
<keyword evidence="7" id="KW-0997">Cell inner membrane</keyword>
<evidence type="ECO:0000256" key="6">
    <source>
        <dbReference type="ARBA" id="ARBA00023136"/>
    </source>
</evidence>
<keyword evidence="9" id="KW-0812">Transmembrane</keyword>
<dbReference type="RefSeq" id="WP_127086145.1">
    <property type="nucleotide sequence ID" value="NZ_RSCL01000029.1"/>
</dbReference>
<proteinExistence type="inferred from homology"/>
<dbReference type="InterPro" id="IPR047217">
    <property type="entry name" value="S49_SppA_67K_type_N"/>
</dbReference>
<reference evidence="11" key="1">
    <citation type="submission" date="2018-12" db="EMBL/GenBank/DDBJ databases">
        <authorList>
            <person name="Will S."/>
            <person name="Neumann-Schaal M."/>
            <person name="Henke P."/>
        </authorList>
    </citation>
    <scope>NUCLEOTIDE SEQUENCE</scope>
    <source>
        <strain evidence="11">PCC 7102</strain>
    </source>
</reference>
<evidence type="ECO:0000256" key="9">
    <source>
        <dbReference type="SAM" id="Phobius"/>
    </source>
</evidence>
<dbReference type="OrthoDB" id="9764363at2"/>
<dbReference type="CDD" id="cd07018">
    <property type="entry name" value="S49_SppA_67K_type"/>
    <property type="match status" value="1"/>
</dbReference>
<evidence type="ECO:0000313" key="11">
    <source>
        <dbReference type="EMBL" id="RUS98460.1"/>
    </source>
</evidence>
<organism evidence="11 12">
    <name type="scientific">Dulcicalothrix desertica PCC 7102</name>
    <dbReference type="NCBI Taxonomy" id="232991"/>
    <lineage>
        <taxon>Bacteria</taxon>
        <taxon>Bacillati</taxon>
        <taxon>Cyanobacteriota</taxon>
        <taxon>Cyanophyceae</taxon>
        <taxon>Nostocales</taxon>
        <taxon>Calotrichaceae</taxon>
        <taxon>Dulcicalothrix</taxon>
    </lineage>
</organism>
<dbReference type="InterPro" id="IPR004635">
    <property type="entry name" value="Pept_S49_SppA"/>
</dbReference>
<evidence type="ECO:0000256" key="2">
    <source>
        <dbReference type="ARBA" id="ARBA00008683"/>
    </source>
</evidence>
<dbReference type="InterPro" id="IPR029045">
    <property type="entry name" value="ClpP/crotonase-like_dom_sf"/>
</dbReference>
<evidence type="ECO:0000256" key="3">
    <source>
        <dbReference type="ARBA" id="ARBA00022670"/>
    </source>
</evidence>
<evidence type="ECO:0000313" key="12">
    <source>
        <dbReference type="Proteomes" id="UP000271624"/>
    </source>
</evidence>
<sequence>MRNFIKQTFASVIGSLLGLFIFCGVGATGLLVLLFAAASSDSGPQVKDKSVLVFDLSMNITDAAPSSSEVFQQALSGSEEQRMTLRNVLDAIEKARTDKRIVGIYLDATKGAGTGGAAGFATLKEVRQALEKFRAAGKKVIAYGMEWSEREYYVSSVADTVVVNPLGAMEVNGFSSQPMFLSGALQKYGVGVQVIRVGKFKGAVEPFVLNKLSPENREQTQKLLGDVWSEWRSAVGNSRKIDPTKLQNIADSQPILEAAEAKKLTLVDKVAYQDQVVDELKTLTDAKREDRTFKQISLSDYAEATDKKLDSEISTANKIAVVYAEGEIVDGQGETGQVGGTRYARILNRIRQDKNVKAVVLRINSPGGSATAAEVIQREVKLTRENNIPVVVSMGDVAASGGYWIAADSNRIFAEPNTITGSIGVFGLLLNFQKLANDNGITWDAVKTGKFADNQTVARPKSPEELAVYQRSVNRIYNLFLNKVSKGRKLPQEKVAEIAQGRVWSGTAAKEIGLIDEIGGLDAAIGHAAQIAKLGENWKLQEYPKRGTFEERFFSRAADEVQTALGIDNTKPNPKHLLNSELQKLQQEIQVLQNLNDPLNVYARLPFNLKIE</sequence>
<dbReference type="GO" id="GO:0005886">
    <property type="term" value="C:plasma membrane"/>
    <property type="evidence" value="ECO:0007669"/>
    <property type="project" value="UniProtKB-SubCell"/>
</dbReference>
<dbReference type="SUPFAM" id="SSF52096">
    <property type="entry name" value="ClpP/crotonase"/>
    <property type="match status" value="2"/>
</dbReference>
<comment type="similarity">
    <text evidence="2 7">Belongs to the peptidase S49 family.</text>
</comment>
<evidence type="ECO:0000256" key="1">
    <source>
        <dbReference type="ARBA" id="ARBA00004370"/>
    </source>
</evidence>
<gene>
    <name evidence="11" type="ORF">DSM106972_080890</name>
</gene>
<evidence type="ECO:0000256" key="5">
    <source>
        <dbReference type="ARBA" id="ARBA00022825"/>
    </source>
</evidence>
<dbReference type="PANTHER" id="PTHR33209:SF1">
    <property type="entry name" value="PEPTIDASE S49 DOMAIN-CONTAINING PROTEIN"/>
    <property type="match status" value="1"/>
</dbReference>
<dbReference type="InterPro" id="IPR002142">
    <property type="entry name" value="Peptidase_S49"/>
</dbReference>
<dbReference type="GO" id="GO:0006465">
    <property type="term" value="P:signal peptide processing"/>
    <property type="evidence" value="ECO:0007669"/>
    <property type="project" value="InterPro"/>
</dbReference>
<dbReference type="InterPro" id="IPR047272">
    <property type="entry name" value="S49_SppA_C"/>
</dbReference>
<keyword evidence="12" id="KW-1185">Reference proteome</keyword>
<dbReference type="EMBL" id="RSCL01000029">
    <property type="protein sequence ID" value="RUS98460.1"/>
    <property type="molecule type" value="Genomic_DNA"/>
</dbReference>
<comment type="caution">
    <text evidence="11">The sequence shown here is derived from an EMBL/GenBank/DDBJ whole genome shotgun (WGS) entry which is preliminary data.</text>
</comment>
<dbReference type="InterPro" id="IPR004634">
    <property type="entry name" value="Pept_S49_pIV"/>
</dbReference>
<evidence type="ECO:0000256" key="8">
    <source>
        <dbReference type="PIRSR" id="PIRSR001217-1"/>
    </source>
</evidence>
<feature type="transmembrane region" description="Helical" evidence="9">
    <location>
        <begin position="12"/>
        <end position="38"/>
    </location>
</feature>
<dbReference type="GO" id="GO:0008236">
    <property type="term" value="F:serine-type peptidase activity"/>
    <property type="evidence" value="ECO:0007669"/>
    <property type="project" value="UniProtKB-KW"/>
</dbReference>
<protein>
    <recommendedName>
        <fullName evidence="7">Protease 4</fullName>
        <ecNumber evidence="7">3.4.21.-</ecNumber>
    </recommendedName>
    <alternativeName>
        <fullName evidence="7">Endopeptidase IV</fullName>
    </alternativeName>
    <alternativeName>
        <fullName evidence="7">Protease IV</fullName>
    </alternativeName>
    <alternativeName>
        <fullName evidence="7">Signal peptide peptidase</fullName>
    </alternativeName>
</protein>
<keyword evidence="6 7" id="KW-0472">Membrane</keyword>
<dbReference type="NCBIfam" id="TIGR00705">
    <property type="entry name" value="SppA_67K"/>
    <property type="match status" value="1"/>
</dbReference>
<dbReference type="CDD" id="cd07023">
    <property type="entry name" value="S49_Sppa_N_C"/>
    <property type="match status" value="1"/>
</dbReference>
<keyword evidence="9" id="KW-1133">Transmembrane helix</keyword>
<evidence type="ECO:0000259" key="10">
    <source>
        <dbReference type="Pfam" id="PF01343"/>
    </source>
</evidence>